<feature type="non-terminal residue" evidence="1">
    <location>
        <position position="367"/>
    </location>
</feature>
<sequence>MLTGDSKFDTFHKENVKNQEYKFTDISFTDLPLELQNQRIDSRYITITFTTTEKLKEFLDVYIYMFNDINGKPLDLGFLDMRHITNINFLFASQFYINHILSLTSSPSNKSNFHEKVHLNIDFSTLDLSNVYFMEATFAGTILHSDVSQLNVSKVRSMCALFYDAEFVCKQIDLGRWDVSRVCHMNLMFKGTVFNHQLNLNRWNVSNVTNMHLMFAGCLSIKEDLNHWDVSNVNNMAMMFMGAVEFNGDISNWNVSKVTNMSGMFYLTAEFNRDLSKWNVCRVSDYSEMFTSALGFFELYSPKFVKDVFIDPVYDTLPDNFKGRKIKQGELILKFTNLHSLKVFLDEYIERFDNIFAAPLDLSFIDM</sequence>
<dbReference type="EMBL" id="NRJF01000159">
    <property type="protein sequence ID" value="RIY34437.1"/>
    <property type="molecule type" value="Genomic_DNA"/>
</dbReference>
<evidence type="ECO:0008006" key="3">
    <source>
        <dbReference type="Google" id="ProtNLM"/>
    </source>
</evidence>
<keyword evidence="2" id="KW-1185">Reference proteome</keyword>
<dbReference type="Pfam" id="PF03382">
    <property type="entry name" value="DUF285"/>
    <property type="match status" value="2"/>
</dbReference>
<evidence type="ECO:0000313" key="2">
    <source>
        <dbReference type="Proteomes" id="UP000265964"/>
    </source>
</evidence>
<dbReference type="OrthoDB" id="5855837at2"/>
<dbReference type="InterPro" id="IPR011889">
    <property type="entry name" value="Liste_lipo_26"/>
</dbReference>
<dbReference type="Proteomes" id="UP000265964">
    <property type="component" value="Unassembled WGS sequence"/>
</dbReference>
<reference evidence="1 2" key="1">
    <citation type="submission" date="2017-08" db="EMBL/GenBank/DDBJ databases">
        <title>Reclassification of Bisgaard taxon 37 and 44.</title>
        <authorList>
            <person name="Christensen H."/>
        </authorList>
    </citation>
    <scope>NUCLEOTIDE SEQUENCE [LARGE SCALE GENOMIC DNA]</scope>
    <source>
        <strain evidence="1 2">EEAB3T1</strain>
    </source>
</reference>
<comment type="caution">
    <text evidence="1">The sequence shown here is derived from an EMBL/GenBank/DDBJ whole genome shotgun (WGS) entry which is preliminary data.</text>
</comment>
<dbReference type="InterPro" id="IPR005046">
    <property type="entry name" value="DUF285"/>
</dbReference>
<proteinExistence type="predicted"/>
<protein>
    <recommendedName>
        <fullName evidence="3">BspA family leucine-rich repeat surface protein</fullName>
    </recommendedName>
</protein>
<name>A0A3A1YE83_9GAMM</name>
<gene>
    <name evidence="1" type="ORF">CKF59_05460</name>
</gene>
<evidence type="ECO:0000313" key="1">
    <source>
        <dbReference type="EMBL" id="RIY34437.1"/>
    </source>
</evidence>
<accession>A0A3A1YE83</accession>
<organism evidence="1 2">
    <name type="scientific">Psittacicella gerlachiana</name>
    <dbReference type="NCBI Taxonomy" id="2028574"/>
    <lineage>
        <taxon>Bacteria</taxon>
        <taxon>Pseudomonadati</taxon>
        <taxon>Pseudomonadota</taxon>
        <taxon>Gammaproteobacteria</taxon>
        <taxon>Pasteurellales</taxon>
        <taxon>Psittacicellaceae</taxon>
        <taxon>Psittacicella</taxon>
    </lineage>
</organism>
<dbReference type="Gene3D" id="2.160.20.80">
    <property type="entry name" value="E3 ubiquitin-protein ligase SopA"/>
    <property type="match status" value="1"/>
</dbReference>
<dbReference type="NCBIfam" id="TIGR02167">
    <property type="entry name" value="Liste_lipo_26"/>
    <property type="match status" value="3"/>
</dbReference>
<dbReference type="AlphaFoldDB" id="A0A3A1YE83"/>